<dbReference type="Pfam" id="PF01926">
    <property type="entry name" value="MMR_HSR1"/>
    <property type="match status" value="1"/>
</dbReference>
<dbReference type="GO" id="GO:0005829">
    <property type="term" value="C:cytosol"/>
    <property type="evidence" value="ECO:0007669"/>
    <property type="project" value="TreeGrafter"/>
</dbReference>
<comment type="caution">
    <text evidence="10">The sequence shown here is derived from an EMBL/GenBank/DDBJ whole genome shotgun (WGS) entry which is preliminary data.</text>
</comment>
<evidence type="ECO:0000256" key="7">
    <source>
        <dbReference type="SAM" id="Coils"/>
    </source>
</evidence>
<sequence length="616" mass="71173">MGKNKKDKKLGHLLIKDMFRDQHRRRVDNNSMLHYAEVQDGYDWGRLNLQSITEESSFQEFLRIAELAGTEFKAEKLNVTFVNPKSNVGVLSASERAEVERKHMDKKNLLTVPRRPKWSIEMSTEDLKASENQSFLEWRRGLAKLQEEEGVLLTPYERNLEFWRQLWRVVERSDVVIQIVDARNPLLFYSEDLDRYVKEVSEHKMNMVLVNKADFLTENQRSIWAKYFELKNINFVFFSAVLAQEENEKLLQQEQETEELNRMENLKVTEEVAEVKQLAKDLLLSLQKTEQQLNSIMDKIEAKSSSTKILTRAELIEFFRRVHSKPKVTEGRTTIGLVGYPNVGKSSTINSLTIEKKVSVSATPGKTKHFQTLFLEKDLMLCDCPGLVMPSFVLTKADMILNGILPIDQMRDHVAPVNVLCTHIPRHVLEDKYGILIAKPTAPEDPNRPPFSEELLLSYGCKSPFLPVDNRGFMTANGQPDQSRSARYVLKDYVSGKLLYCHAPPGVNQDEFHTFPERVRAEIDEQKLPKQHQRALRISSKKHITDIDEAFFVSSHTLGNSNFPHIRHEAHIAGSRTPSVSGSMQQLHTVVQKPWRHQKKEKKEKLRKKFAHLDEH</sequence>
<dbReference type="SUPFAM" id="SSF52540">
    <property type="entry name" value="P-loop containing nucleoside triphosphate hydrolases"/>
    <property type="match status" value="1"/>
</dbReference>
<keyword evidence="2" id="KW-0963">Cytoplasm</keyword>
<feature type="compositionally biased region" description="Basic residues" evidence="8">
    <location>
        <begin position="594"/>
        <end position="610"/>
    </location>
</feature>
<feature type="region of interest" description="Disordered" evidence="8">
    <location>
        <begin position="590"/>
        <end position="616"/>
    </location>
</feature>
<accession>A0A9Q0S7G7</accession>
<dbReference type="EMBL" id="WJQU01000001">
    <property type="protein sequence ID" value="KAJ6646898.1"/>
    <property type="molecule type" value="Genomic_DNA"/>
</dbReference>
<evidence type="ECO:0000256" key="4">
    <source>
        <dbReference type="ARBA" id="ARBA00022801"/>
    </source>
</evidence>
<comment type="subcellular location">
    <subcellularLocation>
        <location evidence="1">Cytoplasm</location>
    </subcellularLocation>
</comment>
<evidence type="ECO:0000259" key="9">
    <source>
        <dbReference type="PROSITE" id="PS51721"/>
    </source>
</evidence>
<dbReference type="InterPro" id="IPR030378">
    <property type="entry name" value="G_CP_dom"/>
</dbReference>
<dbReference type="AlphaFoldDB" id="A0A9Q0S7G7"/>
<evidence type="ECO:0000256" key="3">
    <source>
        <dbReference type="ARBA" id="ARBA00022741"/>
    </source>
</evidence>
<keyword evidence="3" id="KW-0547">Nucleotide-binding</keyword>
<dbReference type="Gene3D" id="3.40.50.300">
    <property type="entry name" value="P-loop containing nucleotide triphosphate hydrolases"/>
    <property type="match status" value="1"/>
</dbReference>
<reference evidence="10" key="1">
    <citation type="submission" date="2022-07" db="EMBL/GenBank/DDBJ databases">
        <authorList>
            <person name="Trinca V."/>
            <person name="Uliana J.V.C."/>
            <person name="Torres T.T."/>
            <person name="Ward R.J."/>
            <person name="Monesi N."/>
        </authorList>
    </citation>
    <scope>NUCLEOTIDE SEQUENCE</scope>
    <source>
        <strain evidence="10">HSMRA1968</strain>
        <tissue evidence="10">Whole embryos</tissue>
    </source>
</reference>
<evidence type="ECO:0000313" key="11">
    <source>
        <dbReference type="Proteomes" id="UP001151699"/>
    </source>
</evidence>
<evidence type="ECO:0000256" key="6">
    <source>
        <dbReference type="ARBA" id="ARBA00040145"/>
    </source>
</evidence>
<organism evidence="10 11">
    <name type="scientific">Pseudolycoriella hygida</name>
    <dbReference type="NCBI Taxonomy" id="35572"/>
    <lineage>
        <taxon>Eukaryota</taxon>
        <taxon>Metazoa</taxon>
        <taxon>Ecdysozoa</taxon>
        <taxon>Arthropoda</taxon>
        <taxon>Hexapoda</taxon>
        <taxon>Insecta</taxon>
        <taxon>Pterygota</taxon>
        <taxon>Neoptera</taxon>
        <taxon>Endopterygota</taxon>
        <taxon>Diptera</taxon>
        <taxon>Nematocera</taxon>
        <taxon>Sciaroidea</taxon>
        <taxon>Sciaridae</taxon>
        <taxon>Pseudolycoriella</taxon>
    </lineage>
</organism>
<dbReference type="OrthoDB" id="61815at2759"/>
<dbReference type="InterPro" id="IPR027417">
    <property type="entry name" value="P-loop_NTPase"/>
</dbReference>
<dbReference type="PROSITE" id="PS51721">
    <property type="entry name" value="G_CP"/>
    <property type="match status" value="1"/>
</dbReference>
<dbReference type="InterPro" id="IPR043358">
    <property type="entry name" value="GNL1-like"/>
</dbReference>
<evidence type="ECO:0000256" key="8">
    <source>
        <dbReference type="SAM" id="MobiDB-lite"/>
    </source>
</evidence>
<feature type="domain" description="CP-type G" evidence="9">
    <location>
        <begin position="163"/>
        <end position="390"/>
    </location>
</feature>
<dbReference type="FunFam" id="3.40.50.300:FF:001151">
    <property type="entry name" value="Large subunit GTPase 1"/>
    <property type="match status" value="1"/>
</dbReference>
<evidence type="ECO:0000256" key="2">
    <source>
        <dbReference type="ARBA" id="ARBA00022490"/>
    </source>
</evidence>
<evidence type="ECO:0000256" key="5">
    <source>
        <dbReference type="ARBA" id="ARBA00023134"/>
    </source>
</evidence>
<keyword evidence="7" id="KW-0175">Coiled coil</keyword>
<keyword evidence="11" id="KW-1185">Reference proteome</keyword>
<dbReference type="PANTHER" id="PTHR45709">
    <property type="entry name" value="LARGE SUBUNIT GTPASE 1 HOMOLOG-RELATED"/>
    <property type="match status" value="1"/>
</dbReference>
<keyword evidence="4" id="KW-0378">Hydrolase</keyword>
<protein>
    <recommendedName>
        <fullName evidence="6">Large subunit GTPase 1 homolog</fullName>
    </recommendedName>
</protein>
<evidence type="ECO:0000256" key="1">
    <source>
        <dbReference type="ARBA" id="ARBA00004496"/>
    </source>
</evidence>
<dbReference type="GO" id="GO:0000054">
    <property type="term" value="P:ribosomal subunit export from nucleus"/>
    <property type="evidence" value="ECO:0007669"/>
    <property type="project" value="TreeGrafter"/>
</dbReference>
<evidence type="ECO:0000313" key="10">
    <source>
        <dbReference type="EMBL" id="KAJ6646898.1"/>
    </source>
</evidence>
<dbReference type="GO" id="GO:0003924">
    <property type="term" value="F:GTPase activity"/>
    <property type="evidence" value="ECO:0007669"/>
    <property type="project" value="InterPro"/>
</dbReference>
<dbReference type="CDD" id="cd01857">
    <property type="entry name" value="HSR1_MMR1"/>
    <property type="match status" value="1"/>
</dbReference>
<feature type="coiled-coil region" evidence="7">
    <location>
        <begin position="240"/>
        <end position="306"/>
    </location>
</feature>
<proteinExistence type="predicted"/>
<dbReference type="InterPro" id="IPR006073">
    <property type="entry name" value="GTP-bd"/>
</dbReference>
<keyword evidence="5" id="KW-0342">GTP-binding</keyword>
<name>A0A9Q0S7G7_9DIPT</name>
<gene>
    <name evidence="10" type="primary">Ns3</name>
    <name evidence="10" type="ORF">Bhyg_02112</name>
</gene>
<dbReference type="PANTHER" id="PTHR45709:SF2">
    <property type="entry name" value="LARGE SUBUNIT GTPASE 1 HOMOLOG"/>
    <property type="match status" value="1"/>
</dbReference>
<dbReference type="Proteomes" id="UP001151699">
    <property type="component" value="Chromosome A"/>
</dbReference>
<dbReference type="GO" id="GO:0005525">
    <property type="term" value="F:GTP binding"/>
    <property type="evidence" value="ECO:0007669"/>
    <property type="project" value="UniProtKB-KW"/>
</dbReference>